<dbReference type="Pfam" id="PF13828">
    <property type="entry name" value="DUF4190"/>
    <property type="match status" value="1"/>
</dbReference>
<evidence type="ECO:0000313" key="4">
    <source>
        <dbReference type="EMBL" id="SDH29987.1"/>
    </source>
</evidence>
<reference evidence="4 5" key="1">
    <citation type="submission" date="2016-10" db="EMBL/GenBank/DDBJ databases">
        <authorList>
            <person name="de Groot N.N."/>
        </authorList>
    </citation>
    <scope>NUCLEOTIDE SEQUENCE [LARGE SCALE GENOMIC DNA]</scope>
    <source>
        <strain evidence="4 5">DSM 23142</strain>
    </source>
</reference>
<protein>
    <recommendedName>
        <fullName evidence="3">DUF4190 domain-containing protein</fullName>
    </recommendedName>
</protein>
<keyword evidence="2" id="KW-0472">Membrane</keyword>
<feature type="region of interest" description="Disordered" evidence="1">
    <location>
        <begin position="1"/>
        <end position="75"/>
    </location>
</feature>
<gene>
    <name evidence="4" type="ORF">SAMN04489810_2690</name>
</gene>
<feature type="compositionally biased region" description="Low complexity" evidence="1">
    <location>
        <begin position="1"/>
        <end position="12"/>
    </location>
</feature>
<feature type="domain" description="DUF4190" evidence="3">
    <location>
        <begin position="96"/>
        <end position="158"/>
    </location>
</feature>
<evidence type="ECO:0000259" key="3">
    <source>
        <dbReference type="Pfam" id="PF13828"/>
    </source>
</evidence>
<dbReference type="InterPro" id="IPR025241">
    <property type="entry name" value="DUF4190"/>
</dbReference>
<accession>A0A1G8B9U7</accession>
<evidence type="ECO:0000256" key="2">
    <source>
        <dbReference type="SAM" id="Phobius"/>
    </source>
</evidence>
<dbReference type="Proteomes" id="UP000199009">
    <property type="component" value="Chromosome I"/>
</dbReference>
<organism evidence="4 5">
    <name type="scientific">Microbacterium pygmaeum</name>
    <dbReference type="NCBI Taxonomy" id="370764"/>
    <lineage>
        <taxon>Bacteria</taxon>
        <taxon>Bacillati</taxon>
        <taxon>Actinomycetota</taxon>
        <taxon>Actinomycetes</taxon>
        <taxon>Micrococcales</taxon>
        <taxon>Microbacteriaceae</taxon>
        <taxon>Microbacterium</taxon>
    </lineage>
</organism>
<dbReference type="EMBL" id="LT629692">
    <property type="protein sequence ID" value="SDH29987.1"/>
    <property type="molecule type" value="Genomic_DNA"/>
</dbReference>
<evidence type="ECO:0000313" key="5">
    <source>
        <dbReference type="Proteomes" id="UP000199009"/>
    </source>
</evidence>
<name>A0A1G8B9U7_9MICO</name>
<feature type="compositionally biased region" description="Pro residues" evidence="1">
    <location>
        <begin position="13"/>
        <end position="24"/>
    </location>
</feature>
<sequence>MSDTNPDATPTDTPAPPYGAPPAGYPGAPSSTPTPAPYGAPPAYGAPAQPVGAPQPYGAAPRSSGSPQQPYGAPQQPYGAAPAYYGAYAGPKTNVLAVVSMVASIVGFIWILPFIGSLAGVIMGHISLRQLATSGEKGRGMALAGLIVGYVGLALFVVGAIVFFSFVAYAASQGARYSS</sequence>
<dbReference type="RefSeq" id="WP_231917659.1">
    <property type="nucleotide sequence ID" value="NZ_LT629692.1"/>
</dbReference>
<proteinExistence type="predicted"/>
<feature type="transmembrane region" description="Helical" evidence="2">
    <location>
        <begin position="143"/>
        <end position="171"/>
    </location>
</feature>
<keyword evidence="5" id="KW-1185">Reference proteome</keyword>
<feature type="compositionally biased region" description="Low complexity" evidence="1">
    <location>
        <begin position="41"/>
        <end position="75"/>
    </location>
</feature>
<feature type="transmembrane region" description="Helical" evidence="2">
    <location>
        <begin position="95"/>
        <end position="122"/>
    </location>
</feature>
<dbReference type="AlphaFoldDB" id="A0A1G8B9U7"/>
<dbReference type="STRING" id="370764.SAMN04489810_2690"/>
<keyword evidence="2" id="KW-0812">Transmembrane</keyword>
<evidence type="ECO:0000256" key="1">
    <source>
        <dbReference type="SAM" id="MobiDB-lite"/>
    </source>
</evidence>
<keyword evidence="2" id="KW-1133">Transmembrane helix</keyword>